<sequence>MEWLVITNETFLRFQAKVKIKKKNRPFKYSKFNGKMAGRETYGWGIYPSILNCGFRNDKIIFDWTKKGLL</sequence>
<dbReference type="RefSeq" id="YP_398865.1">
    <property type="nucleotide sequence ID" value="NC_007602.1"/>
</dbReference>
<organism evidence="1">
    <name type="scientific">Nicotiana tomentosiformis</name>
    <name type="common">Tobacco</name>
    <dbReference type="NCBI Taxonomy" id="4098"/>
    <lineage>
        <taxon>Eukaryota</taxon>
        <taxon>Viridiplantae</taxon>
        <taxon>Streptophyta</taxon>
        <taxon>Embryophyta</taxon>
        <taxon>Tracheophyta</taxon>
        <taxon>Spermatophyta</taxon>
        <taxon>Magnoliopsida</taxon>
        <taxon>eudicotyledons</taxon>
        <taxon>Gunneridae</taxon>
        <taxon>Pentapetalae</taxon>
        <taxon>asterids</taxon>
        <taxon>lamiids</taxon>
        <taxon>Solanales</taxon>
        <taxon>Solanaceae</taxon>
        <taxon>Nicotianoideae</taxon>
        <taxon>Nicotianeae</taxon>
        <taxon>Nicotiana</taxon>
    </lineage>
</organism>
<reference evidence="1" key="1">
    <citation type="journal article" date="2006" name="Mol. Genet. Genomics">
        <title>The chloroplast genome of Nicotiana sylvestris and Nicotiana tomentosiformis: complete sequencing confirms that the Nicotiana sylvestris progenitor is the maternal genome donor of Nicotiana tabacum.</title>
        <authorList>
            <person name="Yukawa M."/>
            <person name="Tsudzuki T."/>
            <person name="Sugiura M."/>
        </authorList>
    </citation>
    <scope>NUCLEOTIDE SEQUENCE</scope>
</reference>
<dbReference type="OrthoDB" id="10270262at2759"/>
<name>Q33C32_NICTO</name>
<dbReference type="AlphaFoldDB" id="Q33C32"/>
<accession>Q33C32</accession>
<dbReference type="EMBL" id="AB240139">
    <property type="protein sequence ID" value="BAE48003.1"/>
    <property type="molecule type" value="Genomic_DNA"/>
</dbReference>
<dbReference type="KEGG" id="nto:3776403"/>
<protein>
    <submittedName>
        <fullName evidence="1">Uncharacterized protein</fullName>
    </submittedName>
</protein>
<evidence type="ECO:0000313" key="1">
    <source>
        <dbReference type="EMBL" id="BAE48003.1"/>
    </source>
</evidence>
<proteinExistence type="predicted"/>
<keyword evidence="1" id="KW-0150">Chloroplast</keyword>
<dbReference type="GeneID" id="3776403"/>
<keyword evidence="1" id="KW-0934">Plastid</keyword>
<geneLocation type="chloroplast" evidence="1"/>